<gene>
    <name evidence="2" type="ORF">C7B46_17700</name>
</gene>
<feature type="region of interest" description="Disordered" evidence="1">
    <location>
        <begin position="41"/>
        <end position="72"/>
    </location>
</feature>
<dbReference type="AlphaFoldDB" id="A0A2T2X811"/>
<comment type="caution">
    <text evidence="2">The sequence shown here is derived from an EMBL/GenBank/DDBJ whole genome shotgun (WGS) entry which is preliminary data.</text>
</comment>
<reference evidence="2 3" key="1">
    <citation type="journal article" date="2014" name="BMC Genomics">
        <title>Comparison of environmental and isolate Sulfobacillus genomes reveals diverse carbon, sulfur, nitrogen, and hydrogen metabolisms.</title>
        <authorList>
            <person name="Justice N.B."/>
            <person name="Norman A."/>
            <person name="Brown C.T."/>
            <person name="Singh A."/>
            <person name="Thomas B.C."/>
            <person name="Banfield J.F."/>
        </authorList>
    </citation>
    <scope>NUCLEOTIDE SEQUENCE [LARGE SCALE GENOMIC DNA]</scope>
    <source>
        <strain evidence="2">AMDSBA4</strain>
    </source>
</reference>
<dbReference type="EMBL" id="PXYW01000077">
    <property type="protein sequence ID" value="PSR30615.1"/>
    <property type="molecule type" value="Genomic_DNA"/>
</dbReference>
<dbReference type="Proteomes" id="UP000242972">
    <property type="component" value="Unassembled WGS sequence"/>
</dbReference>
<accession>A0A2T2X811</accession>
<evidence type="ECO:0000256" key="1">
    <source>
        <dbReference type="SAM" id="MobiDB-lite"/>
    </source>
</evidence>
<proteinExistence type="predicted"/>
<protein>
    <submittedName>
        <fullName evidence="2">Uncharacterized protein</fullName>
    </submittedName>
</protein>
<sequence>MERGHAHAHVHSFSKQTPDLLFLSVPERTQGVGKEAFVSLPTAGSARAEGEKESVKRGGPYTSPYTRHSTMGLPLEISCPQGGRCGYGH</sequence>
<organism evidence="2 3">
    <name type="scientific">Sulfobacillus benefaciens</name>
    <dbReference type="NCBI Taxonomy" id="453960"/>
    <lineage>
        <taxon>Bacteria</taxon>
        <taxon>Bacillati</taxon>
        <taxon>Bacillota</taxon>
        <taxon>Clostridia</taxon>
        <taxon>Eubacteriales</taxon>
        <taxon>Clostridiales Family XVII. Incertae Sedis</taxon>
        <taxon>Sulfobacillus</taxon>
    </lineage>
</organism>
<name>A0A2T2X811_9FIRM</name>
<evidence type="ECO:0000313" key="3">
    <source>
        <dbReference type="Proteomes" id="UP000242972"/>
    </source>
</evidence>
<evidence type="ECO:0000313" key="2">
    <source>
        <dbReference type="EMBL" id="PSR30615.1"/>
    </source>
</evidence>